<dbReference type="PROSITE" id="PS50846">
    <property type="entry name" value="HMA_2"/>
    <property type="match status" value="1"/>
</dbReference>
<dbReference type="GO" id="GO:0046872">
    <property type="term" value="F:metal ion binding"/>
    <property type="evidence" value="ECO:0007669"/>
    <property type="project" value="UniProtKB-KW"/>
</dbReference>
<dbReference type="AlphaFoldDB" id="A0A8T2T0P7"/>
<gene>
    <name evidence="3" type="ORF">KP509_17G074200</name>
</gene>
<accession>A0A8T2T0P7</accession>
<dbReference type="InterPro" id="IPR006121">
    <property type="entry name" value="HMA_dom"/>
</dbReference>
<proteinExistence type="predicted"/>
<sequence>MEVVELRVRLDCVGCERKVKQAVFKLKGVESVEVDWKQGKVVVTGYVERRKVLKAVRTASKSAELVMPNSITGYNPYLKESEKFEKTYNYKVHGYNVFPNTFQNPSSIIPKDGVAAIFNDENAHACHVM</sequence>
<dbReference type="OrthoDB" id="689350at2759"/>
<dbReference type="OMA" id="ENAHACH"/>
<keyword evidence="1" id="KW-0479">Metal-binding</keyword>
<dbReference type="EMBL" id="CM035422">
    <property type="protein sequence ID" value="KAH7373770.1"/>
    <property type="molecule type" value="Genomic_DNA"/>
</dbReference>
<dbReference type="PANTHER" id="PTHR22814">
    <property type="entry name" value="COPPER TRANSPORT PROTEIN ATOX1-RELATED"/>
    <property type="match status" value="1"/>
</dbReference>
<reference evidence="3" key="1">
    <citation type="submission" date="2021-08" db="EMBL/GenBank/DDBJ databases">
        <title>WGS assembly of Ceratopteris richardii.</title>
        <authorList>
            <person name="Marchant D.B."/>
            <person name="Chen G."/>
            <person name="Jenkins J."/>
            <person name="Shu S."/>
            <person name="Leebens-Mack J."/>
            <person name="Grimwood J."/>
            <person name="Schmutz J."/>
            <person name="Soltis P."/>
            <person name="Soltis D."/>
            <person name="Chen Z.-H."/>
        </authorList>
    </citation>
    <scope>NUCLEOTIDE SEQUENCE</scope>
    <source>
        <strain evidence="3">Whitten #5841</strain>
        <tissue evidence="3">Leaf</tissue>
    </source>
</reference>
<evidence type="ECO:0000256" key="1">
    <source>
        <dbReference type="ARBA" id="ARBA00022723"/>
    </source>
</evidence>
<dbReference type="Gene3D" id="3.30.70.100">
    <property type="match status" value="1"/>
</dbReference>
<dbReference type="Proteomes" id="UP000825935">
    <property type="component" value="Chromosome 17"/>
</dbReference>
<evidence type="ECO:0000313" key="3">
    <source>
        <dbReference type="EMBL" id="KAH7373770.1"/>
    </source>
</evidence>
<dbReference type="CDD" id="cd00371">
    <property type="entry name" value="HMA"/>
    <property type="match status" value="1"/>
</dbReference>
<comment type="caution">
    <text evidence="3">The sequence shown here is derived from an EMBL/GenBank/DDBJ whole genome shotgun (WGS) entry which is preliminary data.</text>
</comment>
<dbReference type="PANTHER" id="PTHR22814:SF336">
    <property type="entry name" value="HEAVY METAL-ASSOCIATED ISOPRENYLATED PLANT PROTEIN 23"/>
    <property type="match status" value="1"/>
</dbReference>
<name>A0A8T2T0P7_CERRI</name>
<dbReference type="InterPro" id="IPR036163">
    <property type="entry name" value="HMA_dom_sf"/>
</dbReference>
<protein>
    <recommendedName>
        <fullName evidence="2">HMA domain-containing protein</fullName>
    </recommendedName>
</protein>
<keyword evidence="4" id="KW-1185">Reference proteome</keyword>
<evidence type="ECO:0000313" key="4">
    <source>
        <dbReference type="Proteomes" id="UP000825935"/>
    </source>
</evidence>
<organism evidence="3 4">
    <name type="scientific">Ceratopteris richardii</name>
    <name type="common">Triangle waterfern</name>
    <dbReference type="NCBI Taxonomy" id="49495"/>
    <lineage>
        <taxon>Eukaryota</taxon>
        <taxon>Viridiplantae</taxon>
        <taxon>Streptophyta</taxon>
        <taxon>Embryophyta</taxon>
        <taxon>Tracheophyta</taxon>
        <taxon>Polypodiopsida</taxon>
        <taxon>Polypodiidae</taxon>
        <taxon>Polypodiales</taxon>
        <taxon>Pteridineae</taxon>
        <taxon>Pteridaceae</taxon>
        <taxon>Parkerioideae</taxon>
        <taxon>Ceratopteris</taxon>
    </lineage>
</organism>
<evidence type="ECO:0000259" key="2">
    <source>
        <dbReference type="PROSITE" id="PS50846"/>
    </source>
</evidence>
<dbReference type="Pfam" id="PF00403">
    <property type="entry name" value="HMA"/>
    <property type="match status" value="1"/>
</dbReference>
<dbReference type="SUPFAM" id="SSF55008">
    <property type="entry name" value="HMA, heavy metal-associated domain"/>
    <property type="match status" value="1"/>
</dbReference>
<feature type="domain" description="HMA" evidence="2">
    <location>
        <begin position="1"/>
        <end position="64"/>
    </location>
</feature>